<gene>
    <name evidence="2" type="ORF">IAG44_40020</name>
</gene>
<dbReference type="Pfam" id="PF06067">
    <property type="entry name" value="DUF932"/>
    <property type="match status" value="1"/>
</dbReference>
<proteinExistence type="predicted"/>
<sequence length="396" mass="44578">MNDVNTAFAQEKTDQLDAARTQARAFQDRIDRDEVERIGDDRYRVLTGWDRGEVFTVRRNAAGEAEEILAQHGLDTTTGTAALYTTTPAWHGLGTVIPGGTEDIDEVLKLARIDWQVVKKPALFEWDDGVRTAKGRHITVRSDTGAALGTVGDRYEVFQNARIFRFLQDLVEQRDAVWESAGALRGGRKVFVTMRIPKAIVIDRGGLDDEIVLYLAAVNSHDGTTSAESIVTPWRVVCGNTERFAVRDAPHRWGIRHTRGGLDNLEEARRNLGLTLAYAKAWEAEENQLVRTDLLIDDFHELIDNLWTLDDDATDAAKASARSRHDHLDGMFRDRARKLGRTAYTAERTLTDYLDHHLRVIPRHLGDDLARAQRALEGGTDDLKSQAHRQLLLRAR</sequence>
<dbReference type="NCBIfam" id="TIGR03299">
    <property type="entry name" value="LGT_TIGR03299"/>
    <property type="match status" value="1"/>
</dbReference>
<dbReference type="EMBL" id="CP060828">
    <property type="protein sequence ID" value="QNP74998.1"/>
    <property type="molecule type" value="Genomic_DNA"/>
</dbReference>
<organism evidence="2 3">
    <name type="scientific">Streptomyces roseirectus</name>
    <dbReference type="NCBI Taxonomy" id="2768066"/>
    <lineage>
        <taxon>Bacteria</taxon>
        <taxon>Bacillati</taxon>
        <taxon>Actinomycetota</taxon>
        <taxon>Actinomycetes</taxon>
        <taxon>Kitasatosporales</taxon>
        <taxon>Streptomycetaceae</taxon>
        <taxon>Streptomyces</taxon>
    </lineage>
</organism>
<evidence type="ECO:0000313" key="3">
    <source>
        <dbReference type="Proteomes" id="UP000516052"/>
    </source>
</evidence>
<protein>
    <submittedName>
        <fullName evidence="2">DUF932 domain-containing protein</fullName>
    </submittedName>
</protein>
<keyword evidence="1" id="KW-0175">Coiled coil</keyword>
<name>A0A7H0IQD2_9ACTN</name>
<evidence type="ECO:0000313" key="2">
    <source>
        <dbReference type="EMBL" id="QNP74998.1"/>
    </source>
</evidence>
<evidence type="ECO:0000256" key="1">
    <source>
        <dbReference type="SAM" id="Coils"/>
    </source>
</evidence>
<dbReference type="Proteomes" id="UP000516052">
    <property type="component" value="Chromosome"/>
</dbReference>
<dbReference type="RefSeq" id="WP_187751921.1">
    <property type="nucleotide sequence ID" value="NZ_CP060828.1"/>
</dbReference>
<dbReference type="InterPro" id="IPR026325">
    <property type="entry name" value="DUF932"/>
</dbReference>
<keyword evidence="3" id="KW-1185">Reference proteome</keyword>
<dbReference type="AlphaFoldDB" id="A0A7H0IQD2"/>
<dbReference type="InterPro" id="IPR017686">
    <property type="entry name" value="Phg/plasmid-like_prot"/>
</dbReference>
<accession>A0A7H0IQD2</accession>
<reference evidence="2 3" key="1">
    <citation type="submission" date="2020-08" db="EMBL/GenBank/DDBJ databases">
        <title>A novel species.</title>
        <authorList>
            <person name="Gao J."/>
        </authorList>
    </citation>
    <scope>NUCLEOTIDE SEQUENCE [LARGE SCALE GENOMIC DNA]</scope>
    <source>
        <strain evidence="2 3">CRXT-G-22</strain>
    </source>
</reference>
<dbReference type="KEGG" id="sroi:IAG44_40020"/>
<feature type="coiled-coil region" evidence="1">
    <location>
        <begin position="9"/>
        <end position="36"/>
    </location>
</feature>